<evidence type="ECO:0000313" key="2">
    <source>
        <dbReference type="Proteomes" id="UP000325315"/>
    </source>
</evidence>
<keyword evidence="1" id="KW-0808">Transferase</keyword>
<reference evidence="1" key="1">
    <citation type="submission" date="2019-08" db="EMBL/GenBank/DDBJ databases">
        <authorList>
            <person name="Liu F."/>
        </authorList>
    </citation>
    <scope>NUCLEOTIDE SEQUENCE [LARGE SCALE GENOMIC DNA]</scope>
    <source>
        <strain evidence="1">PA1801</strain>
        <tissue evidence="1">Leaf</tissue>
    </source>
</reference>
<dbReference type="GO" id="GO:0003964">
    <property type="term" value="F:RNA-directed DNA polymerase activity"/>
    <property type="evidence" value="ECO:0007669"/>
    <property type="project" value="UniProtKB-KW"/>
</dbReference>
<organism evidence="1 2">
    <name type="scientific">Gossypium australe</name>
    <dbReference type="NCBI Taxonomy" id="47621"/>
    <lineage>
        <taxon>Eukaryota</taxon>
        <taxon>Viridiplantae</taxon>
        <taxon>Streptophyta</taxon>
        <taxon>Embryophyta</taxon>
        <taxon>Tracheophyta</taxon>
        <taxon>Spermatophyta</taxon>
        <taxon>Magnoliopsida</taxon>
        <taxon>eudicotyledons</taxon>
        <taxon>Gunneridae</taxon>
        <taxon>Pentapetalae</taxon>
        <taxon>rosids</taxon>
        <taxon>malvids</taxon>
        <taxon>Malvales</taxon>
        <taxon>Malvaceae</taxon>
        <taxon>Malvoideae</taxon>
        <taxon>Gossypium</taxon>
    </lineage>
</organism>
<dbReference type="Proteomes" id="UP000325315">
    <property type="component" value="Unassembled WGS sequence"/>
</dbReference>
<comment type="caution">
    <text evidence="1">The sequence shown here is derived from an EMBL/GenBank/DDBJ whole genome shotgun (WGS) entry which is preliminary data.</text>
</comment>
<dbReference type="PANTHER" id="PTHR33116:SF86">
    <property type="entry name" value="REVERSE TRANSCRIPTASE DOMAIN-CONTAINING PROTEIN"/>
    <property type="match status" value="1"/>
</dbReference>
<dbReference type="OrthoDB" id="999432at2759"/>
<keyword evidence="1" id="KW-0695">RNA-directed DNA polymerase</keyword>
<keyword evidence="1" id="KW-0548">Nucleotidyltransferase</keyword>
<proteinExistence type="predicted"/>
<dbReference type="EMBL" id="SMMG02000001">
    <property type="protein sequence ID" value="KAA3488818.1"/>
    <property type="molecule type" value="Genomic_DNA"/>
</dbReference>
<evidence type="ECO:0000313" key="1">
    <source>
        <dbReference type="EMBL" id="KAA3488818.1"/>
    </source>
</evidence>
<dbReference type="AlphaFoldDB" id="A0A5B6X4P5"/>
<protein>
    <submittedName>
        <fullName evidence="1">Reverse transcriptase</fullName>
    </submittedName>
</protein>
<accession>A0A5B6X4P5</accession>
<dbReference type="PANTHER" id="PTHR33116">
    <property type="entry name" value="REVERSE TRANSCRIPTASE ZINC-BINDING DOMAIN-CONTAINING PROTEIN-RELATED-RELATED"/>
    <property type="match status" value="1"/>
</dbReference>
<sequence length="277" mass="31834">MACFLIPKTLCKDLEGIIAKFWWQKSRNRKGLHWCAWKELCLLKEDGGLGFRNLTNFNVALLVKQGWRLINYPDSLLVRMLKAKYYPNSNFSEARLGNLPSLTWRSVWAARGLLDKGMCWKVGKRDKISIWNDLWISGEEVDRISNQGSNANIKRWKSELIRNTFTGDIAGKILQIPLAELAHEDMQVWRGELTGEFSVRSAYKLLQDSSQDPNDYNLKNFLEFFSVLGESQVQEGDHRCYMPQMSSSGGRRMPHLLEMPCINRGLKSNTVKLGINS</sequence>
<name>A0A5B6X4P5_9ROSI</name>
<gene>
    <name evidence="1" type="ORF">EPI10_032525</name>
</gene>
<keyword evidence="2" id="KW-1185">Reference proteome</keyword>